<dbReference type="PANTHER" id="PTHR23061">
    <property type="entry name" value="DNA POLYMERASE 2 ALPHA 70 KDA SUBUNIT"/>
    <property type="match status" value="1"/>
</dbReference>
<gene>
    <name evidence="9" type="ORF">BpHYR1_044400</name>
</gene>
<accession>A0A3M7RHC3</accession>
<dbReference type="EMBL" id="REGN01003414">
    <property type="protein sequence ID" value="RNA22668.1"/>
    <property type="molecule type" value="Genomic_DNA"/>
</dbReference>
<dbReference type="Pfam" id="PF04042">
    <property type="entry name" value="DNA_pol_E_B"/>
    <property type="match status" value="1"/>
</dbReference>
<evidence type="ECO:0000256" key="2">
    <source>
        <dbReference type="ARBA" id="ARBA00004173"/>
    </source>
</evidence>
<dbReference type="GO" id="GO:0005739">
    <property type="term" value="C:mitochondrion"/>
    <property type="evidence" value="ECO:0007669"/>
    <property type="project" value="UniProtKB-SubCell"/>
</dbReference>
<evidence type="ECO:0000259" key="8">
    <source>
        <dbReference type="SMART" id="SM00916"/>
    </source>
</evidence>
<dbReference type="Pfam" id="PF22062">
    <property type="entry name" value="OB_DPOA2"/>
    <property type="match status" value="1"/>
</dbReference>
<reference evidence="9 10" key="1">
    <citation type="journal article" date="2018" name="Sci. Rep.">
        <title>Genomic signatures of local adaptation to the degree of environmental predictability in rotifers.</title>
        <authorList>
            <person name="Franch-Gras L."/>
            <person name="Hahn C."/>
            <person name="Garcia-Roger E.M."/>
            <person name="Carmona M.J."/>
            <person name="Serra M."/>
            <person name="Gomez A."/>
        </authorList>
    </citation>
    <scope>NUCLEOTIDE SEQUENCE [LARGE SCALE GENOMIC DNA]</scope>
    <source>
        <strain evidence="9">HYR1</strain>
    </source>
</reference>
<comment type="similarity">
    <text evidence="3">Belongs to the DNA polymerase alpha subunit B family.</text>
</comment>
<dbReference type="InterPro" id="IPR054300">
    <property type="entry name" value="OB_DPOA2"/>
</dbReference>
<sequence>MAHLFYNDYLYKKPKPKSDVLERLLEFNEQQLVKTNEIHNLYNVSVPTQDDIWISGRIFSENAGSGGGKLTEHNVAIQGSYVCSNSHSIPLNLSHCNEYSLFPGQIVMINGRNPDGKRFFCKEIVEPNYVQENKQIKKEIKTESTNIDMFVSEDGSIETRLEPNENMDCLVASGPYMITASADLNSLNQLLDVAKSNNPHILILLGPFLDLNHDLIGSGNIQTTFEELLQSIFDQIASKLGNTRTQVIIQPSVNDVTQEQIYPVNPFVPTAHFQKTYKNFHFLQEPNMIKINGIQFAITSTDVIKDLTSMAVSKTQSSDKLARNFVHMLRQKSFYPIYPPPDHVCIDYEAWNKHAKIYTHPKIFIAVSDMAKFTKEVNNCVCINPGRFVRGTATGSYAQITIQMNKIQENDQDKNSGIEIMQAIRKIQTNVLNFVSKGFNFQATRSTSNSQPSEFISTNLENGLGRYVCQLQRVTFKFCKENPGSRGIREFVENGLVDFAKQNPGVVVYLQPKRHRRPKISAEYLNGSKQNLDVHQYSREKLTKWLEFMRTRKGDTIVRILKKQKTHNPSIQGAWNPFTNKIPSRAVENFPSAELNKPASIEKTATEKILELAKNPK</sequence>
<evidence type="ECO:0000256" key="1">
    <source>
        <dbReference type="ARBA" id="ARBA00004123"/>
    </source>
</evidence>
<evidence type="ECO:0000256" key="7">
    <source>
        <dbReference type="ARBA" id="ARBA00023242"/>
    </source>
</evidence>
<keyword evidence="9" id="KW-0548">Nucleotidyltransferase</keyword>
<evidence type="ECO:0000256" key="4">
    <source>
        <dbReference type="ARBA" id="ARBA00018596"/>
    </source>
</evidence>
<evidence type="ECO:0000313" key="10">
    <source>
        <dbReference type="Proteomes" id="UP000276133"/>
    </source>
</evidence>
<dbReference type="PANTHER" id="PTHR23061:SF12">
    <property type="entry name" value="DNA POLYMERASE ALPHA SUBUNIT B"/>
    <property type="match status" value="1"/>
</dbReference>
<keyword evidence="5" id="KW-0235">DNA replication</keyword>
<evidence type="ECO:0000256" key="6">
    <source>
        <dbReference type="ARBA" id="ARBA00023128"/>
    </source>
</evidence>
<proteinExistence type="inferred from homology"/>
<feature type="domain" description="Ribosomal protein/NADH dehydrogenase" evidence="8">
    <location>
        <begin position="480"/>
        <end position="553"/>
    </location>
</feature>
<dbReference type="InterPro" id="IPR016722">
    <property type="entry name" value="DNA_pol_alpha_bsu"/>
</dbReference>
<keyword evidence="7" id="KW-0539">Nucleus</keyword>
<dbReference type="Pfam" id="PF05047">
    <property type="entry name" value="L51_S25_CI-B8"/>
    <property type="match status" value="1"/>
</dbReference>
<dbReference type="SMART" id="SM00916">
    <property type="entry name" value="L51_S25_CI-B8"/>
    <property type="match status" value="1"/>
</dbReference>
<dbReference type="Gene3D" id="3.40.30.10">
    <property type="entry name" value="Glutaredoxin"/>
    <property type="match status" value="1"/>
</dbReference>
<evidence type="ECO:0000256" key="3">
    <source>
        <dbReference type="ARBA" id="ARBA00007299"/>
    </source>
</evidence>
<dbReference type="AlphaFoldDB" id="A0A3M7RHC3"/>
<dbReference type="GO" id="GO:0006270">
    <property type="term" value="P:DNA replication initiation"/>
    <property type="evidence" value="ECO:0007669"/>
    <property type="project" value="TreeGrafter"/>
</dbReference>
<comment type="subcellular location">
    <subcellularLocation>
        <location evidence="2">Mitochondrion</location>
    </subcellularLocation>
    <subcellularLocation>
        <location evidence="1">Nucleus</location>
    </subcellularLocation>
</comment>
<dbReference type="GO" id="GO:0003677">
    <property type="term" value="F:DNA binding"/>
    <property type="evidence" value="ECO:0007669"/>
    <property type="project" value="InterPro"/>
</dbReference>
<dbReference type="GO" id="GO:0005658">
    <property type="term" value="C:alpha DNA polymerase:primase complex"/>
    <property type="evidence" value="ECO:0007669"/>
    <property type="project" value="TreeGrafter"/>
</dbReference>
<dbReference type="OrthoDB" id="88at2759"/>
<evidence type="ECO:0000256" key="5">
    <source>
        <dbReference type="ARBA" id="ARBA00022705"/>
    </source>
</evidence>
<dbReference type="GO" id="GO:0016779">
    <property type="term" value="F:nucleotidyltransferase activity"/>
    <property type="evidence" value="ECO:0007669"/>
    <property type="project" value="UniProtKB-KW"/>
</dbReference>
<comment type="caution">
    <text evidence="9">The sequence shown here is derived from an EMBL/GenBank/DDBJ whole genome shotgun (WGS) entry which is preliminary data.</text>
</comment>
<evidence type="ECO:0000313" key="9">
    <source>
        <dbReference type="EMBL" id="RNA22668.1"/>
    </source>
</evidence>
<dbReference type="Proteomes" id="UP000276133">
    <property type="component" value="Unassembled WGS sequence"/>
</dbReference>
<name>A0A3M7RHC3_BRAPC</name>
<dbReference type="InterPro" id="IPR007185">
    <property type="entry name" value="DNA_pol_a/d/e_bsu"/>
</dbReference>
<organism evidence="9 10">
    <name type="scientific">Brachionus plicatilis</name>
    <name type="common">Marine rotifer</name>
    <name type="synonym">Brachionus muelleri</name>
    <dbReference type="NCBI Taxonomy" id="10195"/>
    <lineage>
        <taxon>Eukaryota</taxon>
        <taxon>Metazoa</taxon>
        <taxon>Spiralia</taxon>
        <taxon>Gnathifera</taxon>
        <taxon>Rotifera</taxon>
        <taxon>Eurotatoria</taxon>
        <taxon>Monogononta</taxon>
        <taxon>Pseudotrocha</taxon>
        <taxon>Ploima</taxon>
        <taxon>Brachionidae</taxon>
        <taxon>Brachionus</taxon>
    </lineage>
</organism>
<keyword evidence="10" id="KW-1185">Reference proteome</keyword>
<protein>
    <recommendedName>
        <fullName evidence="4">DNA polymerase alpha subunit B</fullName>
    </recommendedName>
</protein>
<dbReference type="SUPFAM" id="SSF52833">
    <property type="entry name" value="Thioredoxin-like"/>
    <property type="match status" value="1"/>
</dbReference>
<keyword evidence="9" id="KW-0808">Transferase</keyword>
<dbReference type="Gene3D" id="3.60.21.60">
    <property type="match status" value="2"/>
</dbReference>
<keyword evidence="6" id="KW-0496">Mitochondrion</keyword>
<dbReference type="InterPro" id="IPR007741">
    <property type="entry name" value="Ribosomal_mL43/mS25/NADH_DH"/>
</dbReference>
<dbReference type="STRING" id="10195.A0A3M7RHC3"/>
<dbReference type="InterPro" id="IPR036249">
    <property type="entry name" value="Thioredoxin-like_sf"/>
</dbReference>